<sequence>MTQVSKILALAEGEVGYHEGRSNGHWNNDQKYAKEVPGLAWANYQAWCATFVSWLAYKADVAALYPRTASCLTGVAWFKKLGRWSEYPAIGAQVFYGQNGGTHTGIVYDYDATYVYTIEGNTNDSGSAEGDGVYRKKRARKDAYVYGYGYPNFAEGIKSADPKYAKDVPAKPAAKPTVKLANVVAAAKADPKAAQGHTTHAADVKLVEAALKAEGLLAAKYAADGSFGTTTIEAYADWQRKSGVGGPYDGIPGVKSLTLLGNKHGFKVA</sequence>
<evidence type="ECO:0008006" key="2">
    <source>
        <dbReference type="Google" id="ProtNLM"/>
    </source>
</evidence>
<dbReference type="InterPro" id="IPR036366">
    <property type="entry name" value="PGBDSf"/>
</dbReference>
<dbReference type="InterPro" id="IPR036365">
    <property type="entry name" value="PGBD-like_sf"/>
</dbReference>
<accession>A0AB39MFP3</accession>
<dbReference type="Gene3D" id="1.10.101.10">
    <property type="entry name" value="PGBD-like superfamily/PGBD"/>
    <property type="match status" value="1"/>
</dbReference>
<name>A0AB39MFP3_9ACTN</name>
<dbReference type="AlphaFoldDB" id="A0AB39MFP3"/>
<evidence type="ECO:0000313" key="1">
    <source>
        <dbReference type="EMBL" id="XDQ04640.1"/>
    </source>
</evidence>
<reference evidence="1" key="1">
    <citation type="submission" date="2024-07" db="EMBL/GenBank/DDBJ databases">
        <authorList>
            <person name="Yu S.T."/>
        </authorList>
    </citation>
    <scope>NUCLEOTIDE SEQUENCE</scope>
    <source>
        <strain evidence="1">R08</strain>
    </source>
</reference>
<protein>
    <recommendedName>
        <fullName evidence="2">CHAP domain-containing protein</fullName>
    </recommendedName>
</protein>
<dbReference type="RefSeq" id="WP_369190152.1">
    <property type="nucleotide sequence ID" value="NZ_CP163431.1"/>
</dbReference>
<gene>
    <name evidence="1" type="ORF">AB5J58_32740</name>
</gene>
<proteinExistence type="predicted"/>
<dbReference type="EMBL" id="CP163431">
    <property type="protein sequence ID" value="XDQ04640.1"/>
    <property type="molecule type" value="Genomic_DNA"/>
</dbReference>
<dbReference type="SUPFAM" id="SSF47090">
    <property type="entry name" value="PGBD-like"/>
    <property type="match status" value="1"/>
</dbReference>
<organism evidence="1">
    <name type="scientific">Streptomyces sp. R08</name>
    <dbReference type="NCBI Taxonomy" id="3238624"/>
    <lineage>
        <taxon>Bacteria</taxon>
        <taxon>Bacillati</taxon>
        <taxon>Actinomycetota</taxon>
        <taxon>Actinomycetes</taxon>
        <taxon>Kitasatosporales</taxon>
        <taxon>Streptomycetaceae</taxon>
        <taxon>Streptomyces</taxon>
    </lineage>
</organism>